<sequence>MIFNAPKKYHMNKVLLLIAFIFICGTLKAQNDEQSLNLGFNAGGVNTYFTNSKASFGYSVKVNYYPSDFFDVSLETQFGTLSAGTPNGFPFSLNNVNFINKYQAVIVKANLHFGTLIDEDAFLDPMRHFYAATGIGYLHNRINDIYPDASTYIRYKTPVIPVEFGYNINIKSYYNDPLLKINLSYSLNYVTGLGLDGFNNVQVPASVHFYSFYSIGIEYTMAVFGRHSVPLLRF</sequence>
<organism evidence="2 3">
    <name type="scientific">Mucilaginibacter frigoritolerans</name>
    <dbReference type="NCBI Taxonomy" id="652788"/>
    <lineage>
        <taxon>Bacteria</taxon>
        <taxon>Pseudomonadati</taxon>
        <taxon>Bacteroidota</taxon>
        <taxon>Sphingobacteriia</taxon>
        <taxon>Sphingobacteriales</taxon>
        <taxon>Sphingobacteriaceae</taxon>
        <taxon>Mucilaginibacter</taxon>
    </lineage>
</organism>
<evidence type="ECO:0008006" key="4">
    <source>
        <dbReference type="Google" id="ProtNLM"/>
    </source>
</evidence>
<dbReference type="AlphaFoldDB" id="A0A562U4M7"/>
<dbReference type="EMBL" id="VLLI01000005">
    <property type="protein sequence ID" value="TWJ00786.1"/>
    <property type="molecule type" value="Genomic_DNA"/>
</dbReference>
<gene>
    <name evidence="2" type="ORF">JN11_02045</name>
</gene>
<evidence type="ECO:0000313" key="3">
    <source>
        <dbReference type="Proteomes" id="UP000317010"/>
    </source>
</evidence>
<accession>A0A562U4M7</accession>
<feature type="chain" id="PRO_5022167292" description="Outer membrane protein with beta-barrel domain" evidence="1">
    <location>
        <begin position="30"/>
        <end position="234"/>
    </location>
</feature>
<evidence type="ECO:0000313" key="2">
    <source>
        <dbReference type="EMBL" id="TWJ00786.1"/>
    </source>
</evidence>
<evidence type="ECO:0000256" key="1">
    <source>
        <dbReference type="SAM" id="SignalP"/>
    </source>
</evidence>
<protein>
    <recommendedName>
        <fullName evidence="4">Outer membrane protein with beta-barrel domain</fullName>
    </recommendedName>
</protein>
<name>A0A562U4M7_9SPHI</name>
<comment type="caution">
    <text evidence="2">The sequence shown here is derived from an EMBL/GenBank/DDBJ whole genome shotgun (WGS) entry which is preliminary data.</text>
</comment>
<reference evidence="2 3" key="1">
    <citation type="submission" date="2019-07" db="EMBL/GenBank/DDBJ databases">
        <title>Genomic Encyclopedia of Archaeal and Bacterial Type Strains, Phase II (KMG-II): from individual species to whole genera.</title>
        <authorList>
            <person name="Goeker M."/>
        </authorList>
    </citation>
    <scope>NUCLEOTIDE SEQUENCE [LARGE SCALE GENOMIC DNA]</scope>
    <source>
        <strain evidence="2 3">ATCC BAA-1854</strain>
    </source>
</reference>
<keyword evidence="1" id="KW-0732">Signal</keyword>
<keyword evidence="3" id="KW-1185">Reference proteome</keyword>
<dbReference type="Proteomes" id="UP000317010">
    <property type="component" value="Unassembled WGS sequence"/>
</dbReference>
<feature type="signal peptide" evidence="1">
    <location>
        <begin position="1"/>
        <end position="29"/>
    </location>
</feature>
<proteinExistence type="predicted"/>